<dbReference type="InterPro" id="IPR032640">
    <property type="entry name" value="AMPK1_CBM"/>
</dbReference>
<evidence type="ECO:0000313" key="6">
    <source>
        <dbReference type="EMBL" id="ELQ43596.1"/>
    </source>
</evidence>
<comment type="similarity">
    <text evidence="2">Belongs to the 5'-AMP-activated protein kinase beta subunit family.</text>
</comment>
<dbReference type="InterPro" id="IPR037256">
    <property type="entry name" value="ASC_dom_sf"/>
</dbReference>
<dbReference type="CDD" id="cd02859">
    <property type="entry name" value="E_set_AMPKbeta_like_N"/>
    <property type="match status" value="1"/>
</dbReference>
<feature type="compositionally biased region" description="Low complexity" evidence="4">
    <location>
        <begin position="175"/>
        <end position="201"/>
    </location>
</feature>
<dbReference type="InterPro" id="IPR013783">
    <property type="entry name" value="Ig-like_fold"/>
</dbReference>
<dbReference type="EMBL" id="JH793818">
    <property type="protein sequence ID" value="ELQ43596.1"/>
    <property type="molecule type" value="Genomic_DNA"/>
</dbReference>
<proteinExistence type="inferred from homology"/>
<gene>
    <name evidence="6" type="ORF">OOU_Y34scaffold00140g4</name>
</gene>
<dbReference type="Gene3D" id="2.60.40.10">
    <property type="entry name" value="Immunoglobulins"/>
    <property type="match status" value="1"/>
</dbReference>
<feature type="domain" description="Association with the SNF1 complex (ASC)" evidence="5">
    <location>
        <begin position="539"/>
        <end position="646"/>
    </location>
</feature>
<dbReference type="Pfam" id="PF04739">
    <property type="entry name" value="AMPKBI"/>
    <property type="match status" value="1"/>
</dbReference>
<reference evidence="6" key="1">
    <citation type="journal article" date="2012" name="PLoS Genet.">
        <title>Comparative analysis of the genomes of two field isolates of the rice blast fungus Magnaporthe oryzae.</title>
        <authorList>
            <person name="Xue M."/>
            <person name="Yang J."/>
            <person name="Li Z."/>
            <person name="Hu S."/>
            <person name="Yao N."/>
            <person name="Dean R.A."/>
            <person name="Zhao W."/>
            <person name="Shen M."/>
            <person name="Zhang H."/>
            <person name="Li C."/>
            <person name="Liu L."/>
            <person name="Cao L."/>
            <person name="Xu X."/>
            <person name="Xing Y."/>
            <person name="Hsiang T."/>
            <person name="Zhang Z."/>
            <person name="Xu J.R."/>
            <person name="Peng Y.L."/>
        </authorList>
    </citation>
    <scope>NUCLEOTIDE SEQUENCE</scope>
    <source>
        <strain evidence="6">Y34</strain>
    </source>
</reference>
<dbReference type="Proteomes" id="UP000011086">
    <property type="component" value="Unassembled WGS sequence"/>
</dbReference>
<feature type="region of interest" description="Disordered" evidence="4">
    <location>
        <begin position="345"/>
        <end position="409"/>
    </location>
</feature>
<sequence length="650" mass="69562">MWLLEVGRPFVNAVVVLHRDFSGGTGQIFLTLASDDDLVIFGAGSVAGWPCSGGKIRLKVDPKFTVEARPFQARNEQTPEQSSQEPTHMVAGTIHTLDGSLAESLRGDFLLEVVCATSHIVHSTRPPAPVSSAMRLGLGAASPPRLFPLGTKDTRPHYYKPDSICKGAWPKMGNQTSAQRQAGASGSSSSAASAQASATGSDPPTRSHSRRDSKHPIPVQIQRAAAPPEQSPAQAQGSTTVPPRSQQYPLSVPSPSSSVSRSAELPSRPLQTGPADGPSKPVAVPNASQAQQNHQPHKAHIPGESAPGGGAGSEALETPEAAMVPTSSMSDLSYITRPPRLPLPIEEEIHTPGSPIISPNENVPSSPTGAVETLDSEETLNRKSSALSSGTYNHEAEEEEEGGDELSVDKTRPTVPFRLEWPHGGEKVYVTGTIFQWNRKHRLHPVEGKPGHFAATINILPGTHHVRFLVDGQMQTSTELPVTVDFGNNLVNYIEVSVTEPTPPGIVQPDAPEKKVSQQELAGSRGPSQIDEKTVRYKEVDPKEVFEHEIPTYLVDFDQPEDSHAYHVSVGAIEKLPAAPALPGFLSKPILNAAVLIKDDNSVLNMPNHTVLNHLATSSIKNNILAVSATTRYKSKYVTTIIYKPTGQDG</sequence>
<dbReference type="InterPro" id="IPR006828">
    <property type="entry name" value="ASC_dom"/>
</dbReference>
<feature type="compositionally biased region" description="Low complexity" evidence="4">
    <location>
        <begin position="224"/>
        <end position="236"/>
    </location>
</feature>
<feature type="region of interest" description="Disordered" evidence="4">
    <location>
        <begin position="170"/>
        <end position="315"/>
    </location>
</feature>
<dbReference type="SUPFAM" id="SSF81296">
    <property type="entry name" value="E set domains"/>
    <property type="match status" value="1"/>
</dbReference>
<dbReference type="InterPro" id="IPR050827">
    <property type="entry name" value="CRP1_MDG1_kinase"/>
</dbReference>
<comment type="subcellular location">
    <subcellularLocation>
        <location evidence="1">Cytoplasm</location>
    </subcellularLocation>
</comment>
<dbReference type="InterPro" id="IPR014756">
    <property type="entry name" value="Ig_E-set"/>
</dbReference>
<dbReference type="SMART" id="SM01010">
    <property type="entry name" value="AMPKBI"/>
    <property type="match status" value="1"/>
</dbReference>
<dbReference type="PANTHER" id="PTHR10343:SF84">
    <property type="entry name" value="5'-AMP-ACTIVATED PROTEIN KINASE SUBUNIT BETA-1"/>
    <property type="match status" value="1"/>
</dbReference>
<dbReference type="AlphaFoldDB" id="A0AA97P7R1"/>
<evidence type="ECO:0000259" key="5">
    <source>
        <dbReference type="SMART" id="SM01010"/>
    </source>
</evidence>
<feature type="compositionally biased region" description="Polar residues" evidence="4">
    <location>
        <begin position="357"/>
        <end position="368"/>
    </location>
</feature>
<evidence type="ECO:0000256" key="1">
    <source>
        <dbReference type="ARBA" id="ARBA00004496"/>
    </source>
</evidence>
<dbReference type="GO" id="GO:0031588">
    <property type="term" value="C:nucleotide-activated protein kinase complex"/>
    <property type="evidence" value="ECO:0007669"/>
    <property type="project" value="TreeGrafter"/>
</dbReference>
<dbReference type="Pfam" id="PF16561">
    <property type="entry name" value="AMPK1_CBM"/>
    <property type="match status" value="1"/>
</dbReference>
<evidence type="ECO:0000256" key="3">
    <source>
        <dbReference type="ARBA" id="ARBA00022490"/>
    </source>
</evidence>
<dbReference type="FunFam" id="2.60.40.10:FF:000562">
    <property type="entry name" value="Snf1 kinase complex beta-subunit Gal83"/>
    <property type="match status" value="1"/>
</dbReference>
<feature type="compositionally biased region" description="Polar residues" evidence="4">
    <location>
        <begin position="237"/>
        <end position="248"/>
    </location>
</feature>
<accession>A0AA97P7R1</accession>
<evidence type="ECO:0000256" key="2">
    <source>
        <dbReference type="ARBA" id="ARBA00010926"/>
    </source>
</evidence>
<dbReference type="GO" id="GO:0005634">
    <property type="term" value="C:nucleus"/>
    <property type="evidence" value="ECO:0007669"/>
    <property type="project" value="TreeGrafter"/>
</dbReference>
<feature type="compositionally biased region" description="Acidic residues" evidence="4">
    <location>
        <begin position="396"/>
        <end position="406"/>
    </location>
</feature>
<dbReference type="SUPFAM" id="SSF160219">
    <property type="entry name" value="AMPKBI-like"/>
    <property type="match status" value="1"/>
</dbReference>
<dbReference type="GO" id="GO:0007165">
    <property type="term" value="P:signal transduction"/>
    <property type="evidence" value="ECO:0007669"/>
    <property type="project" value="UniProtKB-ARBA"/>
</dbReference>
<feature type="compositionally biased region" description="Low complexity" evidence="4">
    <location>
        <begin position="249"/>
        <end position="268"/>
    </location>
</feature>
<feature type="region of interest" description="Disordered" evidence="4">
    <location>
        <begin position="502"/>
        <end position="527"/>
    </location>
</feature>
<feature type="compositionally biased region" description="Polar residues" evidence="4">
    <location>
        <begin position="382"/>
        <end position="392"/>
    </location>
</feature>
<protein>
    <recommendedName>
        <fullName evidence="5">Association with the SNF1 complex (ASC) domain-containing protein</fullName>
    </recommendedName>
</protein>
<dbReference type="GO" id="GO:0019901">
    <property type="term" value="F:protein kinase binding"/>
    <property type="evidence" value="ECO:0007669"/>
    <property type="project" value="TreeGrafter"/>
</dbReference>
<organism evidence="6">
    <name type="scientific">Pyricularia oryzae (strain Y34)</name>
    <name type="common">Rice blast fungus</name>
    <name type="synonym">Magnaporthe oryzae</name>
    <dbReference type="NCBI Taxonomy" id="1143189"/>
    <lineage>
        <taxon>Eukaryota</taxon>
        <taxon>Fungi</taxon>
        <taxon>Dikarya</taxon>
        <taxon>Ascomycota</taxon>
        <taxon>Pezizomycotina</taxon>
        <taxon>Sordariomycetes</taxon>
        <taxon>Sordariomycetidae</taxon>
        <taxon>Magnaporthales</taxon>
        <taxon>Pyriculariaceae</taxon>
        <taxon>Pyricularia</taxon>
    </lineage>
</organism>
<dbReference type="PANTHER" id="PTHR10343">
    <property type="entry name" value="5'-AMP-ACTIVATED PROTEIN KINASE , BETA SUBUNIT"/>
    <property type="match status" value="1"/>
</dbReference>
<keyword evidence="3" id="KW-0963">Cytoplasm</keyword>
<evidence type="ECO:0000256" key="4">
    <source>
        <dbReference type="SAM" id="MobiDB-lite"/>
    </source>
</evidence>
<name>A0AA97P7R1_PYRO3</name>
<dbReference type="Gene3D" id="6.20.250.60">
    <property type="match status" value="1"/>
</dbReference>
<dbReference type="GO" id="GO:0005737">
    <property type="term" value="C:cytoplasm"/>
    <property type="evidence" value="ECO:0007669"/>
    <property type="project" value="UniProtKB-SubCell"/>
</dbReference>